<comment type="caution">
    <text evidence="2">The sequence shown here is derived from an EMBL/GenBank/DDBJ whole genome shotgun (WGS) entry which is preliminary data.</text>
</comment>
<dbReference type="Pfam" id="PF20598">
    <property type="entry name" value="DUF6795"/>
    <property type="match status" value="1"/>
</dbReference>
<evidence type="ECO:0000313" key="2">
    <source>
        <dbReference type="EMBL" id="CCO49644.1"/>
    </source>
</evidence>
<evidence type="ECO:0000313" key="3">
    <source>
        <dbReference type="Proteomes" id="UP000018211"/>
    </source>
</evidence>
<accession>A0AAV2VY07</accession>
<dbReference type="InterPro" id="IPR046474">
    <property type="entry name" value="DUF6795"/>
</dbReference>
<name>A0AAV2VY07_9VIBR</name>
<reference evidence="2 3" key="1">
    <citation type="journal article" date="2013" name="ISME J.">
        <title>Comparative genomics of pathogenic lineages of Vibrio nigripulchritudo identifies virulence-associated traits.</title>
        <authorList>
            <person name="Goudenege D."/>
            <person name="Labreuche Y."/>
            <person name="Krin E."/>
            <person name="Ansquer D."/>
            <person name="Mangenot S."/>
            <person name="Calteau A."/>
            <person name="Medigue C."/>
            <person name="Mazel D."/>
            <person name="Polz M.F."/>
            <person name="Le Roux F."/>
        </authorList>
    </citation>
    <scope>NUCLEOTIDE SEQUENCE [LARGE SCALE GENOMIC DNA]</scope>
    <source>
        <strain evidence="2 3">SOn1</strain>
    </source>
</reference>
<dbReference type="EMBL" id="CAOF01000180">
    <property type="protein sequence ID" value="CCO49644.1"/>
    <property type="molecule type" value="Genomic_DNA"/>
</dbReference>
<protein>
    <recommendedName>
        <fullName evidence="1">DUF6795 domain-containing protein</fullName>
    </recommendedName>
</protein>
<evidence type="ECO:0000259" key="1">
    <source>
        <dbReference type="Pfam" id="PF20598"/>
    </source>
</evidence>
<gene>
    <name evidence="2" type="ORF">VIBNISOn1_840049</name>
</gene>
<dbReference type="AlphaFoldDB" id="A0AAV2VY07"/>
<dbReference type="Proteomes" id="UP000018211">
    <property type="component" value="Unassembled WGS sequence"/>
</dbReference>
<organism evidence="2 3">
    <name type="scientific">Vibrio nigripulchritudo SOn1</name>
    <dbReference type="NCBI Taxonomy" id="1238450"/>
    <lineage>
        <taxon>Bacteria</taxon>
        <taxon>Pseudomonadati</taxon>
        <taxon>Pseudomonadota</taxon>
        <taxon>Gammaproteobacteria</taxon>
        <taxon>Vibrionales</taxon>
        <taxon>Vibrionaceae</taxon>
        <taxon>Vibrio</taxon>
    </lineage>
</organism>
<sequence>MFKKCFLVLSASYPISGIADIISLSPNPNKVAPAVSGQLFENQQPVPGATVVRTITTNRTIVEIVKTDKNGYFKFTPFHYDFPIQTKSSDTIRSMINITAEYGKNSKALWSSEHAGSHYLSFMPPAMKDLSCDMNESVNLYEFSSGYQQILPTRVTSICQLSRE</sequence>
<proteinExistence type="predicted"/>
<feature type="domain" description="DUF6795" evidence="1">
    <location>
        <begin position="35"/>
        <end position="136"/>
    </location>
</feature>